<dbReference type="EMBL" id="JBHSRJ010000008">
    <property type="protein sequence ID" value="MFC6044979.1"/>
    <property type="molecule type" value="Genomic_DNA"/>
</dbReference>
<dbReference type="EC" id="3.-.-.-" evidence="2"/>
<proteinExistence type="predicted"/>
<keyword evidence="2" id="KW-0378">Hydrolase</keyword>
<dbReference type="GO" id="GO:0016787">
    <property type="term" value="F:hydrolase activity"/>
    <property type="evidence" value="ECO:0007669"/>
    <property type="project" value="UniProtKB-KW"/>
</dbReference>
<sequence>MIVGALATTVLLSGCSASGPASSDAGSDSPAVTVSTGSVPRVVDGWPTAAPAKLGFRPQRLAAMARDAKRKDSTCFAVVRKGKLAGDWNWGTPRLQPREVFSVTKSVTSTLVGIAVRDGSLALDDRVSTYVPAWRGTESRAVTVRNLLSNDSGRFWSVDSDYVKLLQAADRSTYAVRLGQQYAPGTTWAYNNAAIQVLDRVIAKATGMTTADFAAERLFTPLGMTHTRMTPDTSGRSTNAFFGLQTTCLDLARFARLYLERGKVGPRRILAAGYVKAATGRSSTKLNAAYGYLWWLNRYGELRGATDQVDPAGQPVTEHQGRLVPGAPVDLFSAIGLGGQIAMVDPGSRTIVVRIGPAKASTAGAYTLRDAARAVTWALR</sequence>
<evidence type="ECO:0000313" key="2">
    <source>
        <dbReference type="EMBL" id="MFC6044979.1"/>
    </source>
</evidence>
<dbReference type="InterPro" id="IPR012338">
    <property type="entry name" value="Beta-lactam/transpept-like"/>
</dbReference>
<accession>A0ABW1LNG9</accession>
<reference evidence="3" key="1">
    <citation type="journal article" date="2019" name="Int. J. Syst. Evol. Microbiol.">
        <title>The Global Catalogue of Microorganisms (GCM) 10K type strain sequencing project: providing services to taxonomists for standard genome sequencing and annotation.</title>
        <authorList>
            <consortium name="The Broad Institute Genomics Platform"/>
            <consortium name="The Broad Institute Genome Sequencing Center for Infectious Disease"/>
            <person name="Wu L."/>
            <person name="Ma J."/>
        </authorList>
    </citation>
    <scope>NUCLEOTIDE SEQUENCE [LARGE SCALE GENOMIC DNA]</scope>
    <source>
        <strain evidence="3">CCUG 54522</strain>
    </source>
</reference>
<protein>
    <submittedName>
        <fullName evidence="2">Serine hydrolase domain-containing protein</fullName>
        <ecNumber evidence="2">3.-.-.-</ecNumber>
    </submittedName>
</protein>
<comment type="caution">
    <text evidence="2">The sequence shown here is derived from an EMBL/GenBank/DDBJ whole genome shotgun (WGS) entry which is preliminary data.</text>
</comment>
<dbReference type="InterPro" id="IPR001466">
    <property type="entry name" value="Beta-lactam-related"/>
</dbReference>
<dbReference type="PANTHER" id="PTHR43283:SF7">
    <property type="entry name" value="BETA-LACTAMASE-RELATED DOMAIN-CONTAINING PROTEIN"/>
    <property type="match status" value="1"/>
</dbReference>
<dbReference type="Gene3D" id="3.40.710.10">
    <property type="entry name" value="DD-peptidase/beta-lactamase superfamily"/>
    <property type="match status" value="1"/>
</dbReference>
<name>A0ABW1LNG9_9ACTN</name>
<dbReference type="InterPro" id="IPR050789">
    <property type="entry name" value="Diverse_Enzym_Activities"/>
</dbReference>
<evidence type="ECO:0000313" key="3">
    <source>
        <dbReference type="Proteomes" id="UP001596135"/>
    </source>
</evidence>
<feature type="domain" description="Beta-lactamase-related" evidence="1">
    <location>
        <begin position="74"/>
        <end position="353"/>
    </location>
</feature>
<dbReference type="Pfam" id="PF00144">
    <property type="entry name" value="Beta-lactamase"/>
    <property type="match status" value="1"/>
</dbReference>
<dbReference type="Proteomes" id="UP001596135">
    <property type="component" value="Unassembled WGS sequence"/>
</dbReference>
<dbReference type="RefSeq" id="WP_379158143.1">
    <property type="nucleotide sequence ID" value="NZ_JBHSRJ010000008.1"/>
</dbReference>
<keyword evidence="3" id="KW-1185">Reference proteome</keyword>
<organism evidence="2 3">
    <name type="scientific">Nocardioides hankookensis</name>
    <dbReference type="NCBI Taxonomy" id="443157"/>
    <lineage>
        <taxon>Bacteria</taxon>
        <taxon>Bacillati</taxon>
        <taxon>Actinomycetota</taxon>
        <taxon>Actinomycetes</taxon>
        <taxon>Propionibacteriales</taxon>
        <taxon>Nocardioidaceae</taxon>
        <taxon>Nocardioides</taxon>
    </lineage>
</organism>
<gene>
    <name evidence="2" type="ORF">ACFPYL_17950</name>
</gene>
<evidence type="ECO:0000259" key="1">
    <source>
        <dbReference type="Pfam" id="PF00144"/>
    </source>
</evidence>
<dbReference type="SUPFAM" id="SSF56601">
    <property type="entry name" value="beta-lactamase/transpeptidase-like"/>
    <property type="match status" value="1"/>
</dbReference>
<dbReference type="PANTHER" id="PTHR43283">
    <property type="entry name" value="BETA-LACTAMASE-RELATED"/>
    <property type="match status" value="1"/>
</dbReference>